<feature type="coiled-coil region" evidence="2">
    <location>
        <begin position="867"/>
        <end position="1011"/>
    </location>
</feature>
<gene>
    <name evidence="6" type="primary">LOC111136162</name>
</gene>
<dbReference type="KEGG" id="cvn:111136162"/>
<dbReference type="PANTHER" id="PTHR18870">
    <property type="entry name" value="PROTEIN TAG-278-RELATED"/>
    <property type="match status" value="1"/>
</dbReference>
<dbReference type="InterPro" id="IPR039478">
    <property type="entry name" value="FAM184A/B_N"/>
</dbReference>
<evidence type="ECO:0000256" key="3">
    <source>
        <dbReference type="SAM" id="MobiDB-lite"/>
    </source>
</evidence>
<proteinExistence type="predicted"/>
<evidence type="ECO:0000313" key="5">
    <source>
        <dbReference type="Proteomes" id="UP000694844"/>
    </source>
</evidence>
<keyword evidence="5" id="KW-1185">Reference proteome</keyword>
<dbReference type="Gene3D" id="1.10.287.1490">
    <property type="match status" value="1"/>
</dbReference>
<dbReference type="Pfam" id="PF15665">
    <property type="entry name" value="FAM184"/>
    <property type="match status" value="1"/>
</dbReference>
<keyword evidence="1 2" id="KW-0175">Coiled coil</keyword>
<feature type="compositionally biased region" description="Polar residues" evidence="3">
    <location>
        <begin position="1"/>
        <end position="13"/>
    </location>
</feature>
<accession>A0A8B8ERF0</accession>
<sequence>MATSAKSSFNHYQNGKYGTIPGNPSNNSEVTQDMHLKMSKKIAQLTKVIYALNTKNDEHESVVQTLKEQHEEQIQQLLSETREKILKIKQKIDNDSDHKHTISNLQNCVAEHEKHKKEALGRFETYKKQAEDRETKLKTEHSQKYLELSQEVLAAKRHFEEQLSKFELWRKEMDSDKEKAIEEQKKIHTKEMDELREFFRSQNNDWLNECAKIEDKYKAELEGLKAQCETLNTEKVKLTEDYESKLAKAKAFYEKELEVLRNAKDSSVEDVVNRYKEEQEKLKKDFLSQQKELKIQIERLVNELSVSEESTDKLRKELDNLRDSMKDKDATSSGLFQQLQQVRVEASDASKRLKELQSELVATKERCSQQTEDLNRKSVHIGQLEGTNVQKTSKIKELEDEIRKLKDRLQWLESERKSLENQKESLSENQQSQLRSLERSLEDLSIEKQTIVTRLEREIQSLKEKSSSREKELIEQHTSQVQQLNKVHSESLETTKQKAEAHLTQTKEELLKKYHEDVERLNKDRSTLLDEFERTKQELVNKLSAAETEVQRLEKIVRESESGLGTASSQINSLRDASHRLQSELEKTREELRSSKTTAASLKVELDKLQNLYDAKMIEAQAELKTKLERLSVDLETKWSDTLKKETTELRRELSHQKEEEKKAALQQLSRLKDEEIAASKRGWENIVSELQRQVNELKSKLNNAETVSAGELERLQREAAEEKRRLEERMAQAAEEFAQEVAAIEAKHAAELRALIKQKEEEVQEIENSLKTKHMQEMQTSLTAHRAALDGQKVEAERLRQQALEQQSAAQQQQLEKTKEELHERHMTHVTEITNSHQQQLEAARLELERAVEISHQRDRDHCIQIEELKAEITQRERHIKNLQDEIQKLKDNIDRLIKELEQKGKEVLKVRNDATLQIKKKEEVLHKRHRQEIENIKQDFSRESESMMSEFAEAQELLKDKISELQITLEEAEERYNNRDSRPEDLELIQQLRDAIAEREARMKQLIDEKRYYQLELVNRETNFNKVFNNNTNVGVINPLAKKPKKGEKPVVSKHSSQPNLGTNRLDPLPNSPMHHEALNPSKPLPSFTKKFVK</sequence>
<dbReference type="Proteomes" id="UP000694844">
    <property type="component" value="Chromosome 5"/>
</dbReference>
<evidence type="ECO:0000313" key="6">
    <source>
        <dbReference type="RefSeq" id="XP_022342521.1"/>
    </source>
</evidence>
<feature type="region of interest" description="Disordered" evidence="3">
    <location>
        <begin position="1"/>
        <end position="30"/>
    </location>
</feature>
<reference evidence="6" key="1">
    <citation type="submission" date="2025-08" db="UniProtKB">
        <authorList>
            <consortium name="RefSeq"/>
        </authorList>
    </citation>
    <scope>IDENTIFICATION</scope>
    <source>
        <tissue evidence="6">Whole sample</tissue>
    </source>
</reference>
<feature type="coiled-coil region" evidence="2">
    <location>
        <begin position="272"/>
        <end position="826"/>
    </location>
</feature>
<feature type="coiled-coil region" evidence="2">
    <location>
        <begin position="207"/>
        <end position="241"/>
    </location>
</feature>
<dbReference type="OrthoDB" id="75801at2759"/>
<feature type="region of interest" description="Disordered" evidence="3">
    <location>
        <begin position="1040"/>
        <end position="1096"/>
    </location>
</feature>
<name>A0A8B8ERF0_CRAVI</name>
<organism evidence="5 6">
    <name type="scientific">Crassostrea virginica</name>
    <name type="common">Eastern oyster</name>
    <dbReference type="NCBI Taxonomy" id="6565"/>
    <lineage>
        <taxon>Eukaryota</taxon>
        <taxon>Metazoa</taxon>
        <taxon>Spiralia</taxon>
        <taxon>Lophotrochozoa</taxon>
        <taxon>Mollusca</taxon>
        <taxon>Bivalvia</taxon>
        <taxon>Autobranchia</taxon>
        <taxon>Pteriomorphia</taxon>
        <taxon>Ostreida</taxon>
        <taxon>Ostreoidea</taxon>
        <taxon>Ostreidae</taxon>
        <taxon>Crassostrea</taxon>
    </lineage>
</organism>
<feature type="compositionally biased region" description="Polar residues" evidence="3">
    <location>
        <begin position="1056"/>
        <end position="1065"/>
    </location>
</feature>
<evidence type="ECO:0000256" key="2">
    <source>
        <dbReference type="SAM" id="Coils"/>
    </source>
</evidence>
<feature type="coiled-coil region" evidence="2">
    <location>
        <begin position="56"/>
        <end position="87"/>
    </location>
</feature>
<dbReference type="AlphaFoldDB" id="A0A8B8ERF0"/>
<evidence type="ECO:0000259" key="4">
    <source>
        <dbReference type="Pfam" id="PF15665"/>
    </source>
</evidence>
<dbReference type="RefSeq" id="XP_022342521.1">
    <property type="nucleotide sequence ID" value="XM_022486813.1"/>
</dbReference>
<dbReference type="GeneID" id="111136162"/>
<feature type="domain" description="Protein FAM184A/B N-terminal" evidence="4">
    <location>
        <begin position="48"/>
        <end position="258"/>
    </location>
</feature>
<protein>
    <submittedName>
        <fullName evidence="6">Protein FAM184A-like</fullName>
    </submittedName>
</protein>
<dbReference type="PANTHER" id="PTHR18870:SF9">
    <property type="entry name" value="PROTEIN TAG-278-RELATED"/>
    <property type="match status" value="1"/>
</dbReference>
<evidence type="ECO:0000256" key="1">
    <source>
        <dbReference type="ARBA" id="ARBA00023054"/>
    </source>
</evidence>